<reference evidence="4 5" key="1">
    <citation type="journal article" date="2024" name="IMA Fungus">
        <title>IMA Genome - F19 : A genome assembly and annotation guide to empower mycologists, including annotated draft genome sequences of Ceratocystis pirilliformis, Diaporthe australafricana, Fusarium ophioides, Paecilomyces lecythidis, and Sporothrix stenoceras.</title>
        <authorList>
            <person name="Aylward J."/>
            <person name="Wilson A.M."/>
            <person name="Visagie C.M."/>
            <person name="Spraker J."/>
            <person name="Barnes I."/>
            <person name="Buitendag C."/>
            <person name="Ceriani C."/>
            <person name="Del Mar Angel L."/>
            <person name="du Plessis D."/>
            <person name="Fuchs T."/>
            <person name="Gasser K."/>
            <person name="Kramer D."/>
            <person name="Li W."/>
            <person name="Munsamy K."/>
            <person name="Piso A."/>
            <person name="Price J.L."/>
            <person name="Sonnekus B."/>
            <person name="Thomas C."/>
            <person name="van der Nest A."/>
            <person name="van Dijk A."/>
            <person name="van Heerden A."/>
            <person name="van Vuuren N."/>
            <person name="Yilmaz N."/>
            <person name="Duong T.A."/>
            <person name="van der Merwe N.A."/>
            <person name="Wingfield M.J."/>
            <person name="Wingfield B.D."/>
        </authorList>
    </citation>
    <scope>NUCLEOTIDE SEQUENCE [LARGE SCALE GENOMIC DNA]</scope>
    <source>
        <strain evidence="4 5">CMW 5346</strain>
    </source>
</reference>
<name>A0ABR3Z5D4_9PEZI</name>
<feature type="compositionally biased region" description="Basic and acidic residues" evidence="2">
    <location>
        <begin position="129"/>
        <end position="147"/>
    </location>
</feature>
<dbReference type="InterPro" id="IPR029052">
    <property type="entry name" value="Metallo-depent_PP-like"/>
</dbReference>
<feature type="domain" description="Calcineurin-like phosphoesterase" evidence="3">
    <location>
        <begin position="213"/>
        <end position="282"/>
    </location>
</feature>
<evidence type="ECO:0000259" key="3">
    <source>
        <dbReference type="Pfam" id="PF00149"/>
    </source>
</evidence>
<dbReference type="Proteomes" id="UP001583186">
    <property type="component" value="Unassembled WGS sequence"/>
</dbReference>
<feature type="region of interest" description="Disordered" evidence="2">
    <location>
        <begin position="544"/>
        <end position="571"/>
    </location>
</feature>
<dbReference type="Pfam" id="PF00149">
    <property type="entry name" value="Metallophos"/>
    <property type="match status" value="1"/>
</dbReference>
<feature type="region of interest" description="Disordered" evidence="2">
    <location>
        <begin position="129"/>
        <end position="148"/>
    </location>
</feature>
<feature type="compositionally biased region" description="Low complexity" evidence="2">
    <location>
        <begin position="38"/>
        <end position="53"/>
    </location>
</feature>
<dbReference type="PANTHER" id="PTHR42850:SF4">
    <property type="entry name" value="ZINC-DEPENDENT ENDOPOLYPHOSPHATASE"/>
    <property type="match status" value="1"/>
</dbReference>
<accession>A0ABR3Z5D4</accession>
<keyword evidence="5" id="KW-1185">Reference proteome</keyword>
<proteinExistence type="predicted"/>
<dbReference type="Gene3D" id="3.60.21.10">
    <property type="match status" value="1"/>
</dbReference>
<protein>
    <recommendedName>
        <fullName evidence="3">Calcineurin-like phosphoesterase domain-containing protein</fullName>
    </recommendedName>
</protein>
<gene>
    <name evidence="4" type="ORF">Sste5346_005438</name>
</gene>
<dbReference type="InterPro" id="IPR050126">
    <property type="entry name" value="Ap4A_hydrolase"/>
</dbReference>
<evidence type="ECO:0000256" key="1">
    <source>
        <dbReference type="SAM" id="Coils"/>
    </source>
</evidence>
<evidence type="ECO:0000313" key="5">
    <source>
        <dbReference type="Proteomes" id="UP001583186"/>
    </source>
</evidence>
<dbReference type="InterPro" id="IPR004843">
    <property type="entry name" value="Calcineurin-like_PHP"/>
</dbReference>
<dbReference type="EMBL" id="JAWCUI010000029">
    <property type="protein sequence ID" value="KAL1895018.1"/>
    <property type="molecule type" value="Genomic_DNA"/>
</dbReference>
<dbReference type="PANTHER" id="PTHR42850">
    <property type="entry name" value="METALLOPHOSPHOESTERASE"/>
    <property type="match status" value="1"/>
</dbReference>
<keyword evidence="1" id="KW-0175">Coiled coil</keyword>
<sequence>MTYSPEQPGHEAASSAHIPGTGASQEKFDPVKHKARPAAGAAGSAALSSAAAGDENLIPGSKTSSGRPIQKNPVSGAGDSAAGAKFATDAELEAEEEEEEAEERAKAASGDIPDALKTPAQLKAQKEWKAKQTKEAKEKERKKQEAAKKKKLTLAELLAKPMDTMEYGTTARPPIKGLTNIIADLPVELIVDDKDEGGVPTLSTPASLVRRRRFVFVGDVHGQRKPLDELLDKIDFEVGNDHLVLVGDLINKGPDSAGVVQLAMELGASAVRGNHEDRVLVAYQSLHATDAHIPPPVKPKKAPASIDGIVPAPEAEAVIEGENEADADRRRLVALANIEAEGKMERAEANLQREIDLKEEDAKKRKGILTLLGLKKEHKKEEDIIDHDKFVAELEIDPLEQNPFSHGDSAERATAATLTPEQAKWLSELPVILRLGSIAPSAAVPLTPTAQQANAKSPFANNEVVVVHAGLVPDLPLEMQDPYAVMVMRSLVHPADEVRHERARLIAEARIRAESRGRIKNTDRVNVPNGRIDAEYHRMQKHAYGADPHHPRRPSPAGTPRLNAAGDGHPEPADMVMLPIEGHFREGTDRVHWAAVWNQVQHAKEDPANRTTVVYGHDAITGLLVPEIMPSGLFSLFSSNGGGKGNGDSAGSVITEEDTGYTFGLDSGAVYGGKLTALVVEADKDGVVKHRIEQVQCPAIAPKKFAD</sequence>
<organism evidence="4 5">
    <name type="scientific">Sporothrix stenoceras</name>
    <dbReference type="NCBI Taxonomy" id="5173"/>
    <lineage>
        <taxon>Eukaryota</taxon>
        <taxon>Fungi</taxon>
        <taxon>Dikarya</taxon>
        <taxon>Ascomycota</taxon>
        <taxon>Pezizomycotina</taxon>
        <taxon>Sordariomycetes</taxon>
        <taxon>Sordariomycetidae</taxon>
        <taxon>Ophiostomatales</taxon>
        <taxon>Ophiostomataceae</taxon>
        <taxon>Sporothrix</taxon>
    </lineage>
</organism>
<evidence type="ECO:0000256" key="2">
    <source>
        <dbReference type="SAM" id="MobiDB-lite"/>
    </source>
</evidence>
<feature type="compositionally biased region" description="Acidic residues" evidence="2">
    <location>
        <begin position="90"/>
        <end position="102"/>
    </location>
</feature>
<dbReference type="SUPFAM" id="SSF56300">
    <property type="entry name" value="Metallo-dependent phosphatases"/>
    <property type="match status" value="1"/>
</dbReference>
<feature type="region of interest" description="Disordered" evidence="2">
    <location>
        <begin position="1"/>
        <end position="122"/>
    </location>
</feature>
<feature type="coiled-coil region" evidence="1">
    <location>
        <begin position="337"/>
        <end position="364"/>
    </location>
</feature>
<evidence type="ECO:0000313" key="4">
    <source>
        <dbReference type="EMBL" id="KAL1895018.1"/>
    </source>
</evidence>
<comment type="caution">
    <text evidence="4">The sequence shown here is derived from an EMBL/GenBank/DDBJ whole genome shotgun (WGS) entry which is preliminary data.</text>
</comment>